<keyword evidence="7" id="KW-1133">Transmembrane helix</keyword>
<evidence type="ECO:0000256" key="2">
    <source>
        <dbReference type="ARBA" id="ARBA00012438"/>
    </source>
</evidence>
<gene>
    <name evidence="10" type="ORF">BN948_03567</name>
</gene>
<dbReference type="Gene3D" id="3.40.50.2300">
    <property type="match status" value="1"/>
</dbReference>
<dbReference type="PANTHER" id="PTHR43047">
    <property type="entry name" value="TWO-COMPONENT HISTIDINE PROTEIN KINASE"/>
    <property type="match status" value="1"/>
</dbReference>
<dbReference type="PROSITE" id="PS50109">
    <property type="entry name" value="HIS_KIN"/>
    <property type="match status" value="1"/>
</dbReference>
<dbReference type="Pfam" id="PF00512">
    <property type="entry name" value="HisKA"/>
    <property type="match status" value="1"/>
</dbReference>
<dbReference type="CDD" id="cd00156">
    <property type="entry name" value="REC"/>
    <property type="match status" value="1"/>
</dbReference>
<feature type="domain" description="Histidine kinase" evidence="8">
    <location>
        <begin position="228"/>
        <end position="449"/>
    </location>
</feature>
<keyword evidence="3 6" id="KW-0597">Phosphoprotein</keyword>
<dbReference type="PANTHER" id="PTHR43047:SF9">
    <property type="entry name" value="HISTIDINE KINASE"/>
    <property type="match status" value="1"/>
</dbReference>
<feature type="modified residue" description="4-aspartylphosphate" evidence="6">
    <location>
        <position position="520"/>
    </location>
</feature>
<dbReference type="Pfam" id="PF00072">
    <property type="entry name" value="Response_reg"/>
    <property type="match status" value="1"/>
</dbReference>
<dbReference type="SUPFAM" id="SSF55874">
    <property type="entry name" value="ATPase domain of HSP90 chaperone/DNA topoisomerase II/histidine kinase"/>
    <property type="match status" value="1"/>
</dbReference>
<feature type="transmembrane region" description="Helical" evidence="7">
    <location>
        <begin position="166"/>
        <end position="188"/>
    </location>
</feature>
<evidence type="ECO:0000256" key="6">
    <source>
        <dbReference type="PROSITE-ProRule" id="PRU00169"/>
    </source>
</evidence>
<evidence type="ECO:0000256" key="1">
    <source>
        <dbReference type="ARBA" id="ARBA00000085"/>
    </source>
</evidence>
<keyword evidence="11" id="KW-1185">Reference proteome</keyword>
<dbReference type="InterPro" id="IPR003594">
    <property type="entry name" value="HATPase_dom"/>
</dbReference>
<sequence length="594" mass="63614">MLVRMEHSLAPAERLRGEQVRLLANNVPALIVGTLILATGTGALLWAHGQAPWPVAGWLVAMVLLCAARLGLLRRFRRAASKTPERWAPAFVLASAVAGLCWGALAWLFFTPDAPLMLAIVAIVLMSILSSATQSLGPFFPAHLAFALPCVLPFAARCLWSGQGSLITLGALTLVYLLMTELFALRIARAIEDALRLRFENESLVARLTMENERAATASLAKTRFLATASHDLRQPIHAMSLFVPALKALATQATMNPRVVGNIAERLQAALDTMAQLLNRLLDISRLDAGALQPSPQPVSLHALLHKVSDEVAQQALAKGLKLRVRDHAALMVQTDPAILHTILSNLASNAVRYTERGGVLLAARRRGDRVRLEVWDSGIGISAEDLPRITDEFFQAEGGQRDASQSRGFGLGLAIVKRSADLLGSPLRVRSRPGRGSVFAIELPLAHPGASQDACGPAGTARHRPGRRVLVVDNDEQILAAMSYLLRGWGHEPLLAGTLDEVLTHLDAGAVPELALIDLHLASNEHGLQVAECLRERLGPRIRLAVVTGDTGPEALASICAAGVTGLHKPVDPERLLRFIDGSPTPTGPGPA</sequence>
<dbReference type="SUPFAM" id="SSF52172">
    <property type="entry name" value="CheY-like"/>
    <property type="match status" value="1"/>
</dbReference>
<protein>
    <recommendedName>
        <fullName evidence="2">histidine kinase</fullName>
        <ecNumber evidence="2">2.7.13.3</ecNumber>
    </recommendedName>
</protein>
<feature type="transmembrane region" description="Helical" evidence="7">
    <location>
        <begin position="53"/>
        <end position="70"/>
    </location>
</feature>
<name>A0A1L1PI90_HYDIT</name>
<feature type="domain" description="Response regulatory" evidence="9">
    <location>
        <begin position="470"/>
        <end position="586"/>
    </location>
</feature>
<dbReference type="InterPro" id="IPR003661">
    <property type="entry name" value="HisK_dim/P_dom"/>
</dbReference>
<reference evidence="11" key="1">
    <citation type="submission" date="2014-11" db="EMBL/GenBank/DDBJ databases">
        <title>Draft genome sequence of Hydrogenophaga intermedia S1.</title>
        <authorList>
            <person name="Gan H.M."/>
            <person name="Chew T.H."/>
            <person name="Stolz A."/>
        </authorList>
    </citation>
    <scope>NUCLEOTIDE SEQUENCE [LARGE SCALE GENOMIC DNA]</scope>
    <source>
        <strain evidence="11">S1</strain>
    </source>
</reference>
<keyword evidence="7" id="KW-0812">Transmembrane</keyword>
<evidence type="ECO:0000256" key="7">
    <source>
        <dbReference type="SAM" id="Phobius"/>
    </source>
</evidence>
<dbReference type="EC" id="2.7.13.3" evidence="2"/>
<dbReference type="InterPro" id="IPR036890">
    <property type="entry name" value="HATPase_C_sf"/>
</dbReference>
<organism evidence="10 11">
    <name type="scientific">Hydrogenophaga intermedia</name>
    <dbReference type="NCBI Taxonomy" id="65786"/>
    <lineage>
        <taxon>Bacteria</taxon>
        <taxon>Pseudomonadati</taxon>
        <taxon>Pseudomonadota</taxon>
        <taxon>Betaproteobacteria</taxon>
        <taxon>Burkholderiales</taxon>
        <taxon>Comamonadaceae</taxon>
        <taxon>Hydrogenophaga</taxon>
    </lineage>
</organism>
<comment type="catalytic activity">
    <reaction evidence="1">
        <text>ATP + protein L-histidine = ADP + protein N-phospho-L-histidine.</text>
        <dbReference type="EC" id="2.7.13.3"/>
    </reaction>
</comment>
<dbReference type="InterPro" id="IPR036097">
    <property type="entry name" value="HisK_dim/P_sf"/>
</dbReference>
<dbReference type="SMART" id="SM00387">
    <property type="entry name" value="HATPase_c"/>
    <property type="match status" value="1"/>
</dbReference>
<dbReference type="InterPro" id="IPR011006">
    <property type="entry name" value="CheY-like_superfamily"/>
</dbReference>
<dbReference type="SMART" id="SM00388">
    <property type="entry name" value="HisKA"/>
    <property type="match status" value="1"/>
</dbReference>
<keyword evidence="4" id="KW-0808">Transferase</keyword>
<dbReference type="SMART" id="SM00448">
    <property type="entry name" value="REC"/>
    <property type="match status" value="1"/>
</dbReference>
<evidence type="ECO:0000259" key="9">
    <source>
        <dbReference type="PROSITE" id="PS50110"/>
    </source>
</evidence>
<feature type="transmembrane region" description="Helical" evidence="7">
    <location>
        <begin position="23"/>
        <end position="47"/>
    </location>
</feature>
<evidence type="ECO:0000256" key="4">
    <source>
        <dbReference type="ARBA" id="ARBA00022679"/>
    </source>
</evidence>
<feature type="transmembrane region" description="Helical" evidence="7">
    <location>
        <begin position="90"/>
        <end position="110"/>
    </location>
</feature>
<dbReference type="Proteomes" id="UP000028878">
    <property type="component" value="Unassembled WGS sequence"/>
</dbReference>
<proteinExistence type="predicted"/>
<evidence type="ECO:0000256" key="3">
    <source>
        <dbReference type="ARBA" id="ARBA00022553"/>
    </source>
</evidence>
<keyword evidence="7" id="KW-0472">Membrane</keyword>
<evidence type="ECO:0000313" key="10">
    <source>
        <dbReference type="EMBL" id="CDN89130.1"/>
    </source>
</evidence>
<dbReference type="GO" id="GO:0000155">
    <property type="term" value="F:phosphorelay sensor kinase activity"/>
    <property type="evidence" value="ECO:0007669"/>
    <property type="project" value="InterPro"/>
</dbReference>
<dbReference type="AlphaFoldDB" id="A0A1L1PI90"/>
<dbReference type="CDD" id="cd00082">
    <property type="entry name" value="HisKA"/>
    <property type="match status" value="1"/>
</dbReference>
<feature type="transmembrane region" description="Helical" evidence="7">
    <location>
        <begin position="139"/>
        <end position="160"/>
    </location>
</feature>
<dbReference type="InterPro" id="IPR005467">
    <property type="entry name" value="His_kinase_dom"/>
</dbReference>
<evidence type="ECO:0000259" key="8">
    <source>
        <dbReference type="PROSITE" id="PS50109"/>
    </source>
</evidence>
<evidence type="ECO:0000313" key="11">
    <source>
        <dbReference type="Proteomes" id="UP000028878"/>
    </source>
</evidence>
<dbReference type="GO" id="GO:0009927">
    <property type="term" value="F:histidine phosphotransfer kinase activity"/>
    <property type="evidence" value="ECO:0007669"/>
    <property type="project" value="TreeGrafter"/>
</dbReference>
<keyword evidence="5 10" id="KW-0418">Kinase</keyword>
<dbReference type="Gene3D" id="3.30.565.10">
    <property type="entry name" value="Histidine kinase-like ATPase, C-terminal domain"/>
    <property type="match status" value="1"/>
</dbReference>
<dbReference type="PROSITE" id="PS50110">
    <property type="entry name" value="RESPONSE_REGULATORY"/>
    <property type="match status" value="1"/>
</dbReference>
<dbReference type="Gene3D" id="1.10.287.130">
    <property type="match status" value="1"/>
</dbReference>
<dbReference type="InterPro" id="IPR001789">
    <property type="entry name" value="Sig_transdc_resp-reg_receiver"/>
</dbReference>
<dbReference type="Pfam" id="PF02518">
    <property type="entry name" value="HATPase_c"/>
    <property type="match status" value="1"/>
</dbReference>
<dbReference type="SUPFAM" id="SSF47384">
    <property type="entry name" value="Homodimeric domain of signal transducing histidine kinase"/>
    <property type="match status" value="1"/>
</dbReference>
<accession>A0A1L1PI90</accession>
<dbReference type="GO" id="GO:0005886">
    <property type="term" value="C:plasma membrane"/>
    <property type="evidence" value="ECO:0007669"/>
    <property type="project" value="TreeGrafter"/>
</dbReference>
<evidence type="ECO:0000256" key="5">
    <source>
        <dbReference type="ARBA" id="ARBA00022777"/>
    </source>
</evidence>
<dbReference type="EMBL" id="CCAE010000036">
    <property type="protein sequence ID" value="CDN89130.1"/>
    <property type="molecule type" value="Genomic_DNA"/>
</dbReference>
<dbReference type="InterPro" id="IPR004358">
    <property type="entry name" value="Sig_transdc_His_kin-like_C"/>
</dbReference>
<dbReference type="PRINTS" id="PR00344">
    <property type="entry name" value="BCTRLSENSOR"/>
</dbReference>